<organism evidence="1 2">
    <name type="scientific">Theobroma cacao</name>
    <name type="common">Cacao</name>
    <name type="synonym">Cocoa</name>
    <dbReference type="NCBI Taxonomy" id="3641"/>
    <lineage>
        <taxon>Eukaryota</taxon>
        <taxon>Viridiplantae</taxon>
        <taxon>Streptophyta</taxon>
        <taxon>Embryophyta</taxon>
        <taxon>Tracheophyta</taxon>
        <taxon>Spermatophyta</taxon>
        <taxon>Magnoliopsida</taxon>
        <taxon>eudicotyledons</taxon>
        <taxon>Gunneridae</taxon>
        <taxon>Pentapetalae</taxon>
        <taxon>rosids</taxon>
        <taxon>malvids</taxon>
        <taxon>Malvales</taxon>
        <taxon>Malvaceae</taxon>
        <taxon>Byttnerioideae</taxon>
        <taxon>Theobroma</taxon>
    </lineage>
</organism>
<name>A0A061G0Q3_THECC</name>
<dbReference type="HOGENOM" id="CLU_1471928_0_0_1"/>
<dbReference type="AlphaFoldDB" id="A0A061G0Q3"/>
<gene>
    <name evidence="1" type="ORF">TCM_014999</name>
</gene>
<dbReference type="Gramene" id="EOY22978">
    <property type="protein sequence ID" value="EOY22978"/>
    <property type="gene ID" value="TCM_014999"/>
</dbReference>
<proteinExistence type="predicted"/>
<sequence>MCLWERFGTCTPMPNAYPFASFSVNNPLSRNNYRAWAWHDRQRGNVLEVMDVTKEFNPRPYVHPINGFGDPVIYYDLHPLQSERMSSRGINFCIWVHSFHLPSMIESFSSGGDRNFCSVEVYSLYRVARQFGFDQLAPPDSSSPISFSSCVSSFLMTELSLHSDKLKSCTVPAFDRVGTHTTG</sequence>
<evidence type="ECO:0000313" key="1">
    <source>
        <dbReference type="EMBL" id="EOY22978.1"/>
    </source>
</evidence>
<accession>A0A061G0Q3</accession>
<dbReference type="Proteomes" id="UP000026915">
    <property type="component" value="Chromosome 3"/>
</dbReference>
<dbReference type="InParanoid" id="A0A061G0Q3"/>
<evidence type="ECO:0000313" key="2">
    <source>
        <dbReference type="Proteomes" id="UP000026915"/>
    </source>
</evidence>
<protein>
    <submittedName>
        <fullName evidence="1">Uncharacterized protein</fullName>
    </submittedName>
</protein>
<reference evidence="1 2" key="1">
    <citation type="journal article" date="2013" name="Genome Biol.">
        <title>The genome sequence of the most widely cultivated cacao type and its use to identify candidate genes regulating pod color.</title>
        <authorList>
            <person name="Motamayor J.C."/>
            <person name="Mockaitis K."/>
            <person name="Schmutz J."/>
            <person name="Haiminen N."/>
            <person name="Iii D.L."/>
            <person name="Cornejo O."/>
            <person name="Findley S.D."/>
            <person name="Zheng P."/>
            <person name="Utro F."/>
            <person name="Royaert S."/>
            <person name="Saski C."/>
            <person name="Jenkins J."/>
            <person name="Podicheti R."/>
            <person name="Zhao M."/>
            <person name="Scheffler B.E."/>
            <person name="Stack J.C."/>
            <person name="Feltus F.A."/>
            <person name="Mustiga G.M."/>
            <person name="Amores F."/>
            <person name="Phillips W."/>
            <person name="Marelli J.P."/>
            <person name="May G.D."/>
            <person name="Shapiro H."/>
            <person name="Ma J."/>
            <person name="Bustamante C.D."/>
            <person name="Schnell R.J."/>
            <person name="Main D."/>
            <person name="Gilbert D."/>
            <person name="Parida L."/>
            <person name="Kuhn D.N."/>
        </authorList>
    </citation>
    <scope>NUCLEOTIDE SEQUENCE [LARGE SCALE GENOMIC DNA]</scope>
    <source>
        <strain evidence="2">cv. Matina 1-6</strain>
    </source>
</reference>
<dbReference type="EMBL" id="CM001881">
    <property type="protein sequence ID" value="EOY22978.1"/>
    <property type="molecule type" value="Genomic_DNA"/>
</dbReference>
<keyword evidence="2" id="KW-1185">Reference proteome</keyword>